<evidence type="ECO:0000313" key="15">
    <source>
        <dbReference type="EMBL" id="BAT72512.1"/>
    </source>
</evidence>
<comment type="catalytic activity">
    <reaction evidence="11 13">
        <text>ATP + H2O = ADP + phosphate + H(+)</text>
        <dbReference type="Rhea" id="RHEA:13065"/>
        <dbReference type="ChEBI" id="CHEBI:15377"/>
        <dbReference type="ChEBI" id="CHEBI:15378"/>
        <dbReference type="ChEBI" id="CHEBI:30616"/>
        <dbReference type="ChEBI" id="CHEBI:43474"/>
        <dbReference type="ChEBI" id="CHEBI:456216"/>
        <dbReference type="EC" id="5.6.2.3"/>
    </reaction>
</comment>
<dbReference type="InterPro" id="IPR007694">
    <property type="entry name" value="DNA_helicase_DnaB-like_C"/>
</dbReference>
<dbReference type="InterPro" id="IPR007692">
    <property type="entry name" value="DNA_helicase_DnaB"/>
</dbReference>
<evidence type="ECO:0000256" key="2">
    <source>
        <dbReference type="ARBA" id="ARBA00022515"/>
    </source>
</evidence>
<keyword evidence="6 13" id="KW-0347">Helicase</keyword>
<dbReference type="InterPro" id="IPR016136">
    <property type="entry name" value="DNA_helicase_N/primase_C"/>
</dbReference>
<dbReference type="FunFam" id="3.40.50.300:FF:000076">
    <property type="entry name" value="Replicative DNA helicase"/>
    <property type="match status" value="1"/>
</dbReference>
<gene>
    <name evidence="15" type="primary">dnaB</name>
    <name evidence="15" type="ORF">TST_1728</name>
</gene>
<dbReference type="NCBIfam" id="NF004384">
    <property type="entry name" value="PRK05748.1"/>
    <property type="match status" value="1"/>
</dbReference>
<evidence type="ECO:0000256" key="1">
    <source>
        <dbReference type="ARBA" id="ARBA00008428"/>
    </source>
</evidence>
<organism evidence="15 16">
    <name type="scientific">Thermosulfidibacter takaii (strain DSM 17441 / JCM 13301 / NBRC 103674 / ABI70S6)</name>
    <dbReference type="NCBI Taxonomy" id="1298851"/>
    <lineage>
        <taxon>Bacteria</taxon>
        <taxon>Pseudomonadati</taxon>
        <taxon>Thermosulfidibacterota</taxon>
        <taxon>Thermosulfidibacteria</taxon>
        <taxon>Thermosulfidibacterales</taxon>
        <taxon>Thermosulfidibacteraceae</taxon>
    </lineage>
</organism>
<dbReference type="InterPro" id="IPR027417">
    <property type="entry name" value="P-loop_NTPase"/>
</dbReference>
<dbReference type="PATRIC" id="fig|1298851.3.peg.1807"/>
<dbReference type="Pfam" id="PF03796">
    <property type="entry name" value="DnaB_C"/>
    <property type="match status" value="1"/>
</dbReference>
<dbReference type="GO" id="GO:0016887">
    <property type="term" value="F:ATP hydrolysis activity"/>
    <property type="evidence" value="ECO:0007669"/>
    <property type="project" value="RHEA"/>
</dbReference>
<dbReference type="GO" id="GO:0005524">
    <property type="term" value="F:ATP binding"/>
    <property type="evidence" value="ECO:0007669"/>
    <property type="project" value="UniProtKB-UniRule"/>
</dbReference>
<evidence type="ECO:0000256" key="3">
    <source>
        <dbReference type="ARBA" id="ARBA00022705"/>
    </source>
</evidence>
<evidence type="ECO:0000259" key="14">
    <source>
        <dbReference type="PROSITE" id="PS51199"/>
    </source>
</evidence>
<keyword evidence="4 13" id="KW-0547">Nucleotide-binding</keyword>
<dbReference type="PROSITE" id="PS51199">
    <property type="entry name" value="SF4_HELICASE"/>
    <property type="match status" value="1"/>
</dbReference>
<keyword evidence="5 13" id="KW-0378">Hydrolase</keyword>
<proteinExistence type="inferred from homology"/>
<feature type="domain" description="SF4 helicase" evidence="14">
    <location>
        <begin position="181"/>
        <end position="446"/>
    </location>
</feature>
<dbReference type="OrthoDB" id="9773982at2"/>
<keyword evidence="3 13" id="KW-0235">DNA replication</keyword>
<dbReference type="GO" id="GO:0043139">
    <property type="term" value="F:5'-3' DNA helicase activity"/>
    <property type="evidence" value="ECO:0007669"/>
    <property type="project" value="UniProtKB-EC"/>
</dbReference>
<dbReference type="SUPFAM" id="SSF48024">
    <property type="entry name" value="N-terminal domain of DnaB helicase"/>
    <property type="match status" value="1"/>
</dbReference>
<keyword evidence="8 13" id="KW-0238">DNA-binding</keyword>
<keyword evidence="2 13" id="KW-0639">Primosome</keyword>
<evidence type="ECO:0000256" key="5">
    <source>
        <dbReference type="ARBA" id="ARBA00022801"/>
    </source>
</evidence>
<accession>A0A0S3QVZ8</accession>
<dbReference type="STRING" id="1298851.TST_1728"/>
<keyword evidence="9" id="KW-0413">Isomerase</keyword>
<dbReference type="PANTHER" id="PTHR30153:SF2">
    <property type="entry name" value="REPLICATIVE DNA HELICASE"/>
    <property type="match status" value="1"/>
</dbReference>
<dbReference type="InterPro" id="IPR036185">
    <property type="entry name" value="DNA_heli_DnaB-like_N_sf"/>
</dbReference>
<dbReference type="GO" id="GO:0006269">
    <property type="term" value="P:DNA replication, synthesis of primer"/>
    <property type="evidence" value="ECO:0007669"/>
    <property type="project" value="UniProtKB-UniRule"/>
</dbReference>
<dbReference type="EC" id="5.6.2.3" evidence="12 13"/>
<dbReference type="GO" id="GO:0003677">
    <property type="term" value="F:DNA binding"/>
    <property type="evidence" value="ECO:0007669"/>
    <property type="project" value="UniProtKB-UniRule"/>
</dbReference>
<dbReference type="SMART" id="SM00382">
    <property type="entry name" value="AAA"/>
    <property type="match status" value="1"/>
</dbReference>
<dbReference type="CDD" id="cd00984">
    <property type="entry name" value="DnaB_C"/>
    <property type="match status" value="1"/>
</dbReference>
<dbReference type="AlphaFoldDB" id="A0A0S3QVZ8"/>
<evidence type="ECO:0000256" key="11">
    <source>
        <dbReference type="ARBA" id="ARBA00048954"/>
    </source>
</evidence>
<reference evidence="16" key="1">
    <citation type="journal article" date="2018" name="Science">
        <title>A primordial and reversible TCA cycle in a facultatively chemolithoautotrophic thermophile.</title>
        <authorList>
            <person name="Nunoura T."/>
            <person name="Chikaraishi Y."/>
            <person name="Izaki R."/>
            <person name="Suwa T."/>
            <person name="Sato T."/>
            <person name="Harada T."/>
            <person name="Mori K."/>
            <person name="Kato Y."/>
            <person name="Miyazaki M."/>
            <person name="Shimamura S."/>
            <person name="Yanagawa K."/>
            <person name="Shuto A."/>
            <person name="Ohkouchi N."/>
            <person name="Fujita N."/>
            <person name="Takaki Y."/>
            <person name="Atomi H."/>
            <person name="Takai K."/>
        </authorList>
    </citation>
    <scope>NUCLEOTIDE SEQUENCE [LARGE SCALE GENOMIC DNA]</scope>
    <source>
        <strain evidence="16">DSM 17441 / JCM 13301 / NBRC 103674 / ABI70S6</strain>
    </source>
</reference>
<evidence type="ECO:0000256" key="13">
    <source>
        <dbReference type="RuleBase" id="RU362085"/>
    </source>
</evidence>
<dbReference type="EMBL" id="AP013035">
    <property type="protein sequence ID" value="BAT72512.1"/>
    <property type="molecule type" value="Genomic_DNA"/>
</dbReference>
<keyword evidence="16" id="KW-1185">Reference proteome</keyword>
<evidence type="ECO:0000313" key="16">
    <source>
        <dbReference type="Proteomes" id="UP000063234"/>
    </source>
</evidence>
<dbReference type="SUPFAM" id="SSF52540">
    <property type="entry name" value="P-loop containing nucleoside triphosphate hydrolases"/>
    <property type="match status" value="1"/>
</dbReference>
<comment type="function">
    <text evidence="10 13">The main replicative DNA helicase, it participates in initiation and elongation during chromosome replication. Travels ahead of the DNA replisome, separating dsDNA into templates for DNA synthesis. A processive ATP-dependent 5'-3' DNA helicase it has DNA-dependent ATPase activity.</text>
</comment>
<dbReference type="InterPro" id="IPR003593">
    <property type="entry name" value="AAA+_ATPase"/>
</dbReference>
<evidence type="ECO:0000256" key="12">
    <source>
        <dbReference type="NCBIfam" id="TIGR00665"/>
    </source>
</evidence>
<dbReference type="GO" id="GO:0005829">
    <property type="term" value="C:cytosol"/>
    <property type="evidence" value="ECO:0007669"/>
    <property type="project" value="TreeGrafter"/>
</dbReference>
<dbReference type="GO" id="GO:0042802">
    <property type="term" value="F:identical protein binding"/>
    <property type="evidence" value="ECO:0007669"/>
    <property type="project" value="UniProtKB-ARBA"/>
</dbReference>
<dbReference type="PANTHER" id="PTHR30153">
    <property type="entry name" value="REPLICATIVE DNA HELICASE DNAB"/>
    <property type="match status" value="1"/>
</dbReference>
<evidence type="ECO:0000256" key="8">
    <source>
        <dbReference type="ARBA" id="ARBA00023125"/>
    </source>
</evidence>
<evidence type="ECO:0000256" key="6">
    <source>
        <dbReference type="ARBA" id="ARBA00022806"/>
    </source>
</evidence>
<evidence type="ECO:0000256" key="9">
    <source>
        <dbReference type="ARBA" id="ARBA00023235"/>
    </source>
</evidence>
<dbReference type="FunFam" id="1.10.860.10:FF:000001">
    <property type="entry name" value="Replicative DNA helicase"/>
    <property type="match status" value="1"/>
</dbReference>
<evidence type="ECO:0000256" key="4">
    <source>
        <dbReference type="ARBA" id="ARBA00022741"/>
    </source>
</evidence>
<evidence type="ECO:0000256" key="10">
    <source>
        <dbReference type="ARBA" id="ARBA00044932"/>
    </source>
</evidence>
<keyword evidence="7 13" id="KW-0067">ATP-binding</keyword>
<sequence length="458" mass="51376">MKDISEALGILPPQNVEAEKSVLGSIFLDNQSLLRIVDLITPEDFYRKNHAYIYQAFLRLFERGDPIDIVTVEAELQSMGVLDQVGGIEYLMELAEFVPTPVHIVKYAQIVKEKSILRDLIGACHEIIRKCHEADKDVEELLDEAESRIFAISEKRTKSDFSPSRELVKAAISQLEKLAHKRQLITGIPTGFYDFDRMTAGLQPSDLIIVAARPSMGKTAFALNIALNVALEEGGTVAFFSLEMSKEQIAMRMLSSASRVGYQRLRTGNIGSGEWKRIIDAAAELSEAPIYIDDTPAMSVLEMRAKARRLQAEHGLDLIVVDYLQLMRGRGRKENRQQEISEISRSLKGLAKELNVPVIAVSQLSRAVEARNDKRPQLSDLRESGAIEQDADLVVFIYRDEVYNKATPEPNVAEIIIGKQRNGPTGTVKLTFIKEYTRFENYQEDMAGLDDTADELPF</sequence>
<dbReference type="Gene3D" id="1.10.860.10">
    <property type="entry name" value="DNAb Helicase, Chain A"/>
    <property type="match status" value="1"/>
</dbReference>
<dbReference type="Proteomes" id="UP000063234">
    <property type="component" value="Chromosome"/>
</dbReference>
<dbReference type="Pfam" id="PF00772">
    <property type="entry name" value="DnaB"/>
    <property type="match status" value="1"/>
</dbReference>
<dbReference type="GO" id="GO:1990077">
    <property type="term" value="C:primosome complex"/>
    <property type="evidence" value="ECO:0007669"/>
    <property type="project" value="UniProtKB-UniRule"/>
</dbReference>
<comment type="similarity">
    <text evidence="1 13">Belongs to the helicase family. DnaB subfamily.</text>
</comment>
<dbReference type="RefSeq" id="WP_068550677.1">
    <property type="nucleotide sequence ID" value="NZ_AP013035.1"/>
</dbReference>
<dbReference type="NCBIfam" id="TIGR00665">
    <property type="entry name" value="DnaB"/>
    <property type="match status" value="1"/>
</dbReference>
<dbReference type="KEGG" id="ttk:TST_1728"/>
<dbReference type="Gene3D" id="3.40.50.300">
    <property type="entry name" value="P-loop containing nucleotide triphosphate hydrolases"/>
    <property type="match status" value="1"/>
</dbReference>
<evidence type="ECO:0000256" key="7">
    <source>
        <dbReference type="ARBA" id="ARBA00022840"/>
    </source>
</evidence>
<name>A0A0S3QVZ8_THET7</name>
<protein>
    <recommendedName>
        <fullName evidence="12 13">Replicative DNA helicase</fullName>
        <ecNumber evidence="12 13">5.6.2.3</ecNumber>
    </recommendedName>
</protein>
<dbReference type="InterPro" id="IPR007693">
    <property type="entry name" value="DNA_helicase_DnaB-like_N"/>
</dbReference>